<dbReference type="GO" id="GO:0003700">
    <property type="term" value="F:DNA-binding transcription factor activity"/>
    <property type="evidence" value="ECO:0007669"/>
    <property type="project" value="TreeGrafter"/>
</dbReference>
<sequence length="244" mass="26593">MCSGVASSSVDIGMLRYLGMTSQQSRPQSSHRAKRGNYAPSLARKEAISAAVLDIVDASGYDAVTIGQVSKATGIPQSSVLYHFPTRDHLLVGAMESATQAIAADELDKHGLPADPIIWARDMFRAVLGNRNRLLLEVYLRGLASQPDNPAHGYLLRRGREAVDWWTQLCKQLQDAHQMHAGLDPHTTAVQIVSLISGLMEVSAYSDGSNDERICDDLVTGIRCLTCRGWQEFLAYANNPASGR</sequence>
<comment type="caution">
    <text evidence="4">The sequence shown here is derived from an EMBL/GenBank/DDBJ whole genome shotgun (WGS) entry which is preliminary data.</text>
</comment>
<dbReference type="SUPFAM" id="SSF46689">
    <property type="entry name" value="Homeodomain-like"/>
    <property type="match status" value="1"/>
</dbReference>
<dbReference type="PROSITE" id="PS50977">
    <property type="entry name" value="HTH_TETR_2"/>
    <property type="match status" value="1"/>
</dbReference>
<name>A0A086ZIT0_9BIFI</name>
<dbReference type="InterPro" id="IPR009057">
    <property type="entry name" value="Homeodomain-like_sf"/>
</dbReference>
<accession>A0A086ZIT0</accession>
<evidence type="ECO:0000256" key="1">
    <source>
        <dbReference type="ARBA" id="ARBA00023125"/>
    </source>
</evidence>
<proteinExistence type="predicted"/>
<keyword evidence="5" id="KW-1185">Reference proteome</keyword>
<evidence type="ECO:0000313" key="5">
    <source>
        <dbReference type="Proteomes" id="UP000029093"/>
    </source>
</evidence>
<evidence type="ECO:0000256" key="2">
    <source>
        <dbReference type="PROSITE-ProRule" id="PRU00335"/>
    </source>
</evidence>
<feature type="DNA-binding region" description="H-T-H motif" evidence="2">
    <location>
        <begin position="65"/>
        <end position="84"/>
    </location>
</feature>
<dbReference type="InterPro" id="IPR001647">
    <property type="entry name" value="HTH_TetR"/>
</dbReference>
<keyword evidence="1 2" id="KW-0238">DNA-binding</keyword>
<evidence type="ECO:0000313" key="4">
    <source>
        <dbReference type="EMBL" id="KFI46430.1"/>
    </source>
</evidence>
<dbReference type="SUPFAM" id="SSF48498">
    <property type="entry name" value="Tetracyclin repressor-like, C-terminal domain"/>
    <property type="match status" value="1"/>
</dbReference>
<feature type="domain" description="HTH tetR-type" evidence="3">
    <location>
        <begin position="42"/>
        <end position="102"/>
    </location>
</feature>
<dbReference type="EMBL" id="JGYQ01000016">
    <property type="protein sequence ID" value="KFI46430.1"/>
    <property type="molecule type" value="Genomic_DNA"/>
</dbReference>
<evidence type="ECO:0000259" key="3">
    <source>
        <dbReference type="PROSITE" id="PS50977"/>
    </source>
</evidence>
<protein>
    <submittedName>
        <fullName evidence="4">Transcriptional regulator, TetR family</fullName>
    </submittedName>
</protein>
<dbReference type="InterPro" id="IPR036271">
    <property type="entry name" value="Tet_transcr_reg_TetR-rel_C_sf"/>
</dbReference>
<dbReference type="AlphaFoldDB" id="A0A086ZIT0"/>
<reference evidence="4 5" key="1">
    <citation type="submission" date="2014-03" db="EMBL/GenBank/DDBJ databases">
        <title>Genomics of Bifidobacteria.</title>
        <authorList>
            <person name="Ventura M."/>
            <person name="Milani C."/>
            <person name="Lugli G.A."/>
        </authorList>
    </citation>
    <scope>NUCLEOTIDE SEQUENCE [LARGE SCALE GENOMIC DNA]</scope>
    <source>
        <strain evidence="4 5">LMG 10736</strain>
    </source>
</reference>
<dbReference type="PANTHER" id="PTHR30055:SF226">
    <property type="entry name" value="HTH-TYPE TRANSCRIPTIONAL REGULATOR PKSA"/>
    <property type="match status" value="1"/>
</dbReference>
<dbReference type="GO" id="GO:0000976">
    <property type="term" value="F:transcription cis-regulatory region binding"/>
    <property type="evidence" value="ECO:0007669"/>
    <property type="project" value="TreeGrafter"/>
</dbReference>
<dbReference type="PANTHER" id="PTHR30055">
    <property type="entry name" value="HTH-TYPE TRANSCRIPTIONAL REGULATOR RUTR"/>
    <property type="match status" value="1"/>
</dbReference>
<dbReference type="Proteomes" id="UP000029093">
    <property type="component" value="Unassembled WGS sequence"/>
</dbReference>
<gene>
    <name evidence="4" type="ORF">BBOU_1522</name>
</gene>
<dbReference type="InterPro" id="IPR050109">
    <property type="entry name" value="HTH-type_TetR-like_transc_reg"/>
</dbReference>
<dbReference type="Pfam" id="PF00440">
    <property type="entry name" value="TetR_N"/>
    <property type="match status" value="1"/>
</dbReference>
<organism evidence="4 5">
    <name type="scientific">Bifidobacterium boum</name>
    <dbReference type="NCBI Taxonomy" id="78343"/>
    <lineage>
        <taxon>Bacteria</taxon>
        <taxon>Bacillati</taxon>
        <taxon>Actinomycetota</taxon>
        <taxon>Actinomycetes</taxon>
        <taxon>Bifidobacteriales</taxon>
        <taxon>Bifidobacteriaceae</taxon>
        <taxon>Bifidobacterium</taxon>
    </lineage>
</organism>
<dbReference type="Gene3D" id="1.10.357.10">
    <property type="entry name" value="Tetracycline Repressor, domain 2"/>
    <property type="match status" value="1"/>
</dbReference>